<keyword evidence="4" id="KW-1185">Reference proteome</keyword>
<dbReference type="AlphaFoldDB" id="A0A5M7BZ31"/>
<reference evidence="3 4" key="1">
    <citation type="submission" date="2019-09" db="EMBL/GenBank/DDBJ databases">
        <title>Draft genome sequence of the thermophilic Saccharopolyspora hirsuta VKM Ac-666T.</title>
        <authorList>
            <person name="Lobastova T.G."/>
            <person name="Fokina V."/>
            <person name="Bragin E.Y."/>
            <person name="Shtratnikova V.Y."/>
            <person name="Starodumova I.P."/>
            <person name="Tarlachkov S.V."/>
            <person name="Donova M.V."/>
        </authorList>
    </citation>
    <scope>NUCLEOTIDE SEQUENCE [LARGE SCALE GENOMIC DNA]</scope>
    <source>
        <strain evidence="3 4">VKM Ac-666</strain>
    </source>
</reference>
<dbReference type="SUPFAM" id="SSF56317">
    <property type="entry name" value="Carbon-nitrogen hydrolase"/>
    <property type="match status" value="1"/>
</dbReference>
<accession>A0A5M7BZ31</accession>
<dbReference type="InterPro" id="IPR036526">
    <property type="entry name" value="C-N_Hydrolase_sf"/>
</dbReference>
<evidence type="ECO:0000256" key="1">
    <source>
        <dbReference type="ARBA" id="ARBA00022801"/>
    </source>
</evidence>
<name>A0A5M7BZ31_SACHI</name>
<dbReference type="Gene3D" id="3.60.110.10">
    <property type="entry name" value="Carbon-nitrogen hydrolase"/>
    <property type="match status" value="1"/>
</dbReference>
<keyword evidence="1 3" id="KW-0378">Hydrolase</keyword>
<evidence type="ECO:0000313" key="3">
    <source>
        <dbReference type="EMBL" id="KAA5833487.1"/>
    </source>
</evidence>
<dbReference type="SMR" id="A0A5M7BZ31"/>
<dbReference type="PANTHER" id="PTHR43674:SF16">
    <property type="entry name" value="CARBON-NITROGEN FAMILY, PUTATIVE (AFU_ORTHOLOGUE AFUA_5G02350)-RELATED"/>
    <property type="match status" value="1"/>
</dbReference>
<sequence>MTVVQVATCQFPVSADIRHNARHIARQLRAAARRGADVAHFPEGALSGYAGVDFDGFAGFDWELLRSATAELMDLARELGIWVVLGSAHQLSGDRKPHNSLYVIDAAGTLVDRYDKRFCSGPPDGSAGDLAHYSPGDHLSTWEINGIRCGALICYDYRFPELYREYRKLGVQLVFHSFHAGNVPPERVAAIESAIGPELRGVNRAPTLTFPGVTMHPSMTAAAASNHVWISCPNSSAAESLWPAFFVRADGVTTGRLRRNAPGVLISEVDTGADLYDSTAAWRDRAIAGVLHSGEVVDDVRSRDRTSL</sequence>
<proteinExistence type="predicted"/>
<dbReference type="CDD" id="cd07197">
    <property type="entry name" value="nitrilase"/>
    <property type="match status" value="1"/>
</dbReference>
<feature type="domain" description="CN hydrolase" evidence="2">
    <location>
        <begin position="4"/>
        <end position="271"/>
    </location>
</feature>
<dbReference type="GO" id="GO:0016811">
    <property type="term" value="F:hydrolase activity, acting on carbon-nitrogen (but not peptide) bonds, in linear amides"/>
    <property type="evidence" value="ECO:0007669"/>
    <property type="project" value="TreeGrafter"/>
</dbReference>
<dbReference type="PROSITE" id="PS50263">
    <property type="entry name" value="CN_HYDROLASE"/>
    <property type="match status" value="1"/>
</dbReference>
<dbReference type="RefSeq" id="WP_150067178.1">
    <property type="nucleotide sequence ID" value="NZ_VWPH01000006.1"/>
</dbReference>
<evidence type="ECO:0000313" key="4">
    <source>
        <dbReference type="Proteomes" id="UP000323946"/>
    </source>
</evidence>
<protein>
    <submittedName>
        <fullName evidence="3">Carbon-nitrogen hydrolase family protein</fullName>
    </submittedName>
</protein>
<dbReference type="PANTHER" id="PTHR43674">
    <property type="entry name" value="NITRILASE C965.09-RELATED"/>
    <property type="match status" value="1"/>
</dbReference>
<dbReference type="EMBL" id="VWPH01000006">
    <property type="protein sequence ID" value="KAA5833487.1"/>
    <property type="molecule type" value="Genomic_DNA"/>
</dbReference>
<dbReference type="Pfam" id="PF00795">
    <property type="entry name" value="CN_hydrolase"/>
    <property type="match status" value="1"/>
</dbReference>
<dbReference type="InterPro" id="IPR050345">
    <property type="entry name" value="Aliph_Amidase/BUP"/>
</dbReference>
<dbReference type="OrthoDB" id="9811121at2"/>
<evidence type="ECO:0000259" key="2">
    <source>
        <dbReference type="PROSITE" id="PS50263"/>
    </source>
</evidence>
<comment type="caution">
    <text evidence="3">The sequence shown here is derived from an EMBL/GenBank/DDBJ whole genome shotgun (WGS) entry which is preliminary data.</text>
</comment>
<organism evidence="3 4">
    <name type="scientific">Saccharopolyspora hirsuta</name>
    <dbReference type="NCBI Taxonomy" id="1837"/>
    <lineage>
        <taxon>Bacteria</taxon>
        <taxon>Bacillati</taxon>
        <taxon>Actinomycetota</taxon>
        <taxon>Actinomycetes</taxon>
        <taxon>Pseudonocardiales</taxon>
        <taxon>Pseudonocardiaceae</taxon>
        <taxon>Saccharopolyspora</taxon>
    </lineage>
</organism>
<dbReference type="InterPro" id="IPR003010">
    <property type="entry name" value="C-N_Hydrolase"/>
</dbReference>
<dbReference type="Proteomes" id="UP000323946">
    <property type="component" value="Unassembled WGS sequence"/>
</dbReference>
<gene>
    <name evidence="3" type="ORF">F1721_14480</name>
</gene>